<accession>A0A433Q3N0</accession>
<dbReference type="AlphaFoldDB" id="A0A433Q3N0"/>
<gene>
    <name evidence="1" type="ORF">BC938DRAFT_473853</name>
</gene>
<comment type="caution">
    <text evidence="1">The sequence shown here is derived from an EMBL/GenBank/DDBJ whole genome shotgun (WGS) entry which is preliminary data.</text>
</comment>
<sequence>MVCRRRKSVVIWLFGLNHFRKLQMQGRRVAVKDDPNLGIVMCALRKIQQTLFSTWVSQNIRIDHGFE</sequence>
<evidence type="ECO:0000313" key="2">
    <source>
        <dbReference type="Proteomes" id="UP000274822"/>
    </source>
</evidence>
<evidence type="ECO:0000313" key="1">
    <source>
        <dbReference type="EMBL" id="RUS24274.1"/>
    </source>
</evidence>
<reference evidence="1 2" key="1">
    <citation type="journal article" date="2018" name="New Phytol.">
        <title>Phylogenomics of Endogonaceae and evolution of mycorrhizas within Mucoromycota.</title>
        <authorList>
            <person name="Chang Y."/>
            <person name="Desiro A."/>
            <person name="Na H."/>
            <person name="Sandor L."/>
            <person name="Lipzen A."/>
            <person name="Clum A."/>
            <person name="Barry K."/>
            <person name="Grigoriev I.V."/>
            <person name="Martin F.M."/>
            <person name="Stajich J.E."/>
            <person name="Smith M.E."/>
            <person name="Bonito G."/>
            <person name="Spatafora J.W."/>
        </authorList>
    </citation>
    <scope>NUCLEOTIDE SEQUENCE [LARGE SCALE GENOMIC DNA]</scope>
    <source>
        <strain evidence="1 2">AD002</strain>
    </source>
</reference>
<keyword evidence="2" id="KW-1185">Reference proteome</keyword>
<name>A0A433Q3N0_9FUNG</name>
<proteinExistence type="predicted"/>
<dbReference type="EMBL" id="RBNJ01016577">
    <property type="protein sequence ID" value="RUS24274.1"/>
    <property type="molecule type" value="Genomic_DNA"/>
</dbReference>
<protein>
    <submittedName>
        <fullName evidence="1">Uncharacterized protein</fullName>
    </submittedName>
</protein>
<organism evidence="1 2">
    <name type="scientific">Jimgerdemannia flammicorona</name>
    <dbReference type="NCBI Taxonomy" id="994334"/>
    <lineage>
        <taxon>Eukaryota</taxon>
        <taxon>Fungi</taxon>
        <taxon>Fungi incertae sedis</taxon>
        <taxon>Mucoromycota</taxon>
        <taxon>Mucoromycotina</taxon>
        <taxon>Endogonomycetes</taxon>
        <taxon>Endogonales</taxon>
        <taxon>Endogonaceae</taxon>
        <taxon>Jimgerdemannia</taxon>
    </lineage>
</organism>
<dbReference type="Proteomes" id="UP000274822">
    <property type="component" value="Unassembled WGS sequence"/>
</dbReference>